<evidence type="ECO:0000256" key="1">
    <source>
        <dbReference type="SAM" id="MobiDB-lite"/>
    </source>
</evidence>
<dbReference type="RefSeq" id="WP_238228730.1">
    <property type="nucleotide sequence ID" value="NZ_BAAADH010000048.1"/>
</dbReference>
<organism evidence="2 3">
    <name type="scientific">Methylorubrum aminovorans</name>
    <dbReference type="NCBI Taxonomy" id="269069"/>
    <lineage>
        <taxon>Bacteria</taxon>
        <taxon>Pseudomonadati</taxon>
        <taxon>Pseudomonadota</taxon>
        <taxon>Alphaproteobacteria</taxon>
        <taxon>Hyphomicrobiales</taxon>
        <taxon>Methylobacteriaceae</taxon>
        <taxon>Methylorubrum</taxon>
    </lineage>
</organism>
<sequence length="793" mass="87300">MLPTYRQAASPAPSGADDRIELGTALPDAATLDRLVAKWTEAVSDPYLPAAERLALTPLGFEAYCYAVEGRDKIARETRRREALTWQIEDTGKGVGTLHVLGEESPEVLAFLRFDRQSDDTPDLAGWLRYLRRKIPVEKLMERWPEFRPVAAFPEASRRMHTLVVAATGHGKSEVLKALLHPYAQRRRAGVLLIDPGRTLAVDVARWPELHRDNRIIYVEPELRAGLTVGFNPFDRAHLLDVREKSHLAETIGTAISEMTANLTDNMETLVTNCARVLLDQPDATMEDLGRMVVEPPDPKKSPFGGFIDRRRERLLQAAYHHPDRHVRDFFRFRFGAGSYALNRDFLGNRVDRITGMVDVRNALFGPSTIDLERELDAGKFVVVNLAKYGKRKQRAAIGRLLVTMAAAIGSRRMQREGPYTPLHLVVDEVSAMTSPQMIEVLNEQRKVGVHATFAQQTEGEGFSKEQAMALVGNTRCRLAALDDPRRGAELLAYRGKADELPPLQRGQFWVHWEGVPGVHTVQVRSDLVVRDTEGKLRADVSPDRWLPEAAWQAYVAGLTRPGGYYRRSEVALPDEVEPIPPARNPPVPEAPPRPVPRTAEPPAERAGAAAQTVPERPATSRPQEALRPAAKPAAAASPPINVQSYERTNVQNEARTPEAPANAPPRRGRTASAPILVTTKPEKPAAPSTQSPSEGNDVLKKPELPIGEPSQPPAASTVKRTDASGQAGDTSTMPPLRSAELGLKKPLRPGEQPPPQEKASSAAGKLVRPKIDTQGPGQDRKLPSINRGHEPD</sequence>
<keyword evidence="3" id="KW-1185">Reference proteome</keyword>
<feature type="compositionally biased region" description="Polar residues" evidence="1">
    <location>
        <begin position="641"/>
        <end position="655"/>
    </location>
</feature>
<dbReference type="EMBL" id="BPRC01000034">
    <property type="protein sequence ID" value="GJE67822.1"/>
    <property type="molecule type" value="Genomic_DNA"/>
</dbReference>
<feature type="compositionally biased region" description="Basic and acidic residues" evidence="1">
    <location>
        <begin position="779"/>
        <end position="793"/>
    </location>
</feature>
<feature type="compositionally biased region" description="Pro residues" evidence="1">
    <location>
        <begin position="579"/>
        <end position="596"/>
    </location>
</feature>
<protein>
    <recommendedName>
        <fullName evidence="4">TraD/TraG TraM recognition site domain-containing protein</fullName>
    </recommendedName>
</protein>
<evidence type="ECO:0000313" key="3">
    <source>
        <dbReference type="Proteomes" id="UP001055039"/>
    </source>
</evidence>
<dbReference type="InterPro" id="IPR027417">
    <property type="entry name" value="P-loop_NTPase"/>
</dbReference>
<dbReference type="Gene3D" id="3.40.50.300">
    <property type="entry name" value="P-loop containing nucleotide triphosphate hydrolases"/>
    <property type="match status" value="2"/>
</dbReference>
<accession>A0ABQ4UN94</accession>
<gene>
    <name evidence="2" type="ORF">LNAOJCKE_5055</name>
</gene>
<dbReference type="PANTHER" id="PTHR30121:SF6">
    <property type="entry name" value="SLR6007 PROTEIN"/>
    <property type="match status" value="1"/>
</dbReference>
<name>A0ABQ4UN94_9HYPH</name>
<proteinExistence type="predicted"/>
<feature type="compositionally biased region" description="Low complexity" evidence="1">
    <location>
        <begin position="597"/>
        <end position="611"/>
    </location>
</feature>
<reference evidence="2" key="1">
    <citation type="journal article" date="2021" name="Front. Microbiol.">
        <title>Comprehensive Comparative Genomics and Phenotyping of Methylobacterium Species.</title>
        <authorList>
            <person name="Alessa O."/>
            <person name="Ogura Y."/>
            <person name="Fujitani Y."/>
            <person name="Takami H."/>
            <person name="Hayashi T."/>
            <person name="Sahin N."/>
            <person name="Tani A."/>
        </authorList>
    </citation>
    <scope>NUCLEOTIDE SEQUENCE</scope>
    <source>
        <strain evidence="2">NBRC 15686</strain>
    </source>
</reference>
<feature type="region of interest" description="Disordered" evidence="1">
    <location>
        <begin position="1"/>
        <end position="20"/>
    </location>
</feature>
<feature type="compositionally biased region" description="Low complexity" evidence="1">
    <location>
        <begin position="626"/>
        <end position="640"/>
    </location>
</feature>
<comment type="caution">
    <text evidence="2">The sequence shown here is derived from an EMBL/GenBank/DDBJ whole genome shotgun (WGS) entry which is preliminary data.</text>
</comment>
<feature type="region of interest" description="Disordered" evidence="1">
    <location>
        <begin position="577"/>
        <end position="793"/>
    </location>
</feature>
<dbReference type="PANTHER" id="PTHR30121">
    <property type="entry name" value="UNCHARACTERIZED PROTEIN YJGR-RELATED"/>
    <property type="match status" value="1"/>
</dbReference>
<evidence type="ECO:0008006" key="4">
    <source>
        <dbReference type="Google" id="ProtNLM"/>
    </source>
</evidence>
<dbReference type="InterPro" id="IPR051162">
    <property type="entry name" value="T4SS_component"/>
</dbReference>
<dbReference type="Proteomes" id="UP001055039">
    <property type="component" value="Unassembled WGS sequence"/>
</dbReference>
<dbReference type="SUPFAM" id="SSF52540">
    <property type="entry name" value="P-loop containing nucleoside triphosphate hydrolases"/>
    <property type="match status" value="1"/>
</dbReference>
<feature type="compositionally biased region" description="Polar residues" evidence="1">
    <location>
        <begin position="724"/>
        <end position="734"/>
    </location>
</feature>
<evidence type="ECO:0000313" key="2">
    <source>
        <dbReference type="EMBL" id="GJE67822.1"/>
    </source>
</evidence>
<reference evidence="2" key="2">
    <citation type="submission" date="2021-08" db="EMBL/GenBank/DDBJ databases">
        <authorList>
            <person name="Tani A."/>
            <person name="Ola A."/>
            <person name="Ogura Y."/>
            <person name="Katsura K."/>
            <person name="Hayashi T."/>
        </authorList>
    </citation>
    <scope>NUCLEOTIDE SEQUENCE</scope>
    <source>
        <strain evidence="2">NBRC 15686</strain>
    </source>
</reference>